<keyword evidence="1" id="KW-0544">Nucleosome core</keyword>
<accession>A0A8B8WG62</accession>
<dbReference type="PRINTS" id="PR00620">
    <property type="entry name" value="HISTONEH2A"/>
</dbReference>
<dbReference type="InterPro" id="IPR002119">
    <property type="entry name" value="Histone_H2A"/>
</dbReference>
<dbReference type="PANTHER" id="PTHR23430">
    <property type="entry name" value="HISTONE H2A"/>
    <property type="match status" value="1"/>
</dbReference>
<gene>
    <name evidence="4" type="primary">LOC118888791</name>
</gene>
<dbReference type="Gene3D" id="1.10.20.10">
    <property type="entry name" value="Histone, subunit A"/>
    <property type="match status" value="1"/>
</dbReference>
<comment type="subunit">
    <text evidence="1">The nucleosome is a histone octamer containing two molecules each of H2A, H2B, H3 and H4 assembled in one H3-H4 heterotetramer and two H2A-H2B heterodimers. The octamer wraps approximately 147 bp of DNA.</text>
</comment>
<dbReference type="GO" id="GO:0003677">
    <property type="term" value="F:DNA binding"/>
    <property type="evidence" value="ECO:0007669"/>
    <property type="project" value="UniProtKB-KW"/>
</dbReference>
<dbReference type="RefSeq" id="XP_036696138.1">
    <property type="nucleotide sequence ID" value="XM_036840243.1"/>
</dbReference>
<evidence type="ECO:0000256" key="2">
    <source>
        <dbReference type="SAM" id="MobiDB-lite"/>
    </source>
</evidence>
<dbReference type="GO" id="GO:0030527">
    <property type="term" value="F:structural constituent of chromatin"/>
    <property type="evidence" value="ECO:0007669"/>
    <property type="project" value="InterPro"/>
</dbReference>
<proteinExistence type="inferred from homology"/>
<name>A0A8B8WG62_BALMU</name>
<dbReference type="GeneID" id="118888791"/>
<dbReference type="SMART" id="SM00414">
    <property type="entry name" value="H2A"/>
    <property type="match status" value="1"/>
</dbReference>
<sequence>MSSGAGRSGPPAGGAPCGSRSRTARLGRCGSGDRVTLHGPSSPACWPLGSFLRRPRSAGWGLRTPVVLRCWDQQAQPTAPHPSAPQSEAVAESCPTASMPGKRGRGGSPGRRSRTARAERSCSVSHMERLLREGHYAQRLSSSAPVSLGAIIQYLTARVLERAGHEAQNSGRRRLTPELVDVAARNNALLSGFFSTSTISQAAPAQH</sequence>
<keyword evidence="1" id="KW-0158">Chromosome</keyword>
<keyword evidence="1" id="KW-0539">Nucleus</keyword>
<dbReference type="InterPro" id="IPR009072">
    <property type="entry name" value="Histone-fold"/>
</dbReference>
<dbReference type="KEGG" id="bmus:118888791"/>
<dbReference type="GO" id="GO:0046982">
    <property type="term" value="F:protein heterodimerization activity"/>
    <property type="evidence" value="ECO:0007669"/>
    <property type="project" value="InterPro"/>
</dbReference>
<feature type="region of interest" description="Disordered" evidence="2">
    <location>
        <begin position="76"/>
        <end position="122"/>
    </location>
</feature>
<feature type="compositionally biased region" description="Low complexity" evidence="2">
    <location>
        <begin position="1"/>
        <end position="10"/>
    </location>
</feature>
<feature type="region of interest" description="Disordered" evidence="2">
    <location>
        <begin position="1"/>
        <end position="35"/>
    </location>
</feature>
<protein>
    <recommendedName>
        <fullName evidence="1">Histone H2A</fullName>
    </recommendedName>
</protein>
<dbReference type="AlphaFoldDB" id="A0A8B8WG62"/>
<dbReference type="GO" id="GO:0005634">
    <property type="term" value="C:nucleus"/>
    <property type="evidence" value="ECO:0007669"/>
    <property type="project" value="UniProtKB-SubCell"/>
</dbReference>
<reference evidence="4" key="1">
    <citation type="submission" date="2025-08" db="UniProtKB">
        <authorList>
            <consortium name="RefSeq"/>
        </authorList>
    </citation>
    <scope>IDENTIFICATION</scope>
    <source>
        <tissue evidence="4">Epidermis and Blubber</tissue>
    </source>
</reference>
<evidence type="ECO:0000313" key="4">
    <source>
        <dbReference type="RefSeq" id="XP_036696138.1"/>
    </source>
</evidence>
<evidence type="ECO:0000256" key="1">
    <source>
        <dbReference type="RuleBase" id="RU003767"/>
    </source>
</evidence>
<dbReference type="CDD" id="cd00074">
    <property type="entry name" value="HFD_H2A"/>
    <property type="match status" value="1"/>
</dbReference>
<dbReference type="SUPFAM" id="SSF47113">
    <property type="entry name" value="Histone-fold"/>
    <property type="match status" value="1"/>
</dbReference>
<dbReference type="Proteomes" id="UP000694857">
    <property type="component" value="Chromosome X"/>
</dbReference>
<organism evidence="3 4">
    <name type="scientific">Balaenoptera musculus</name>
    <name type="common">Blue whale</name>
    <dbReference type="NCBI Taxonomy" id="9771"/>
    <lineage>
        <taxon>Eukaryota</taxon>
        <taxon>Metazoa</taxon>
        <taxon>Chordata</taxon>
        <taxon>Craniata</taxon>
        <taxon>Vertebrata</taxon>
        <taxon>Euteleostomi</taxon>
        <taxon>Mammalia</taxon>
        <taxon>Eutheria</taxon>
        <taxon>Laurasiatheria</taxon>
        <taxon>Artiodactyla</taxon>
        <taxon>Whippomorpha</taxon>
        <taxon>Cetacea</taxon>
        <taxon>Mysticeti</taxon>
        <taxon>Balaenopteridae</taxon>
        <taxon>Balaenoptera</taxon>
    </lineage>
</organism>
<evidence type="ECO:0000313" key="3">
    <source>
        <dbReference type="Proteomes" id="UP000694857"/>
    </source>
</evidence>
<dbReference type="OrthoDB" id="9716236at2759"/>
<keyword evidence="3" id="KW-1185">Reference proteome</keyword>
<dbReference type="GO" id="GO:0000786">
    <property type="term" value="C:nucleosome"/>
    <property type="evidence" value="ECO:0007669"/>
    <property type="project" value="UniProtKB-KW"/>
</dbReference>
<comment type="subcellular location">
    <subcellularLocation>
        <location evidence="1">Nucleus</location>
    </subcellularLocation>
</comment>
<comment type="similarity">
    <text evidence="1">Belongs to the histone H2A family.</text>
</comment>
<keyword evidence="1" id="KW-0238">DNA-binding</keyword>